<evidence type="ECO:0000313" key="2">
    <source>
        <dbReference type="EMBL" id="EES20491.1"/>
    </source>
</evidence>
<dbReference type="ExpressionAtlas" id="C6JSE7">
    <property type="expression patterns" value="baseline"/>
</dbReference>
<feature type="non-terminal residue" evidence="2">
    <location>
        <position position="1"/>
    </location>
</feature>
<feature type="compositionally biased region" description="Basic residues" evidence="1">
    <location>
        <begin position="148"/>
        <end position="163"/>
    </location>
</feature>
<feature type="region of interest" description="Disordered" evidence="1">
    <location>
        <begin position="449"/>
        <end position="500"/>
    </location>
</feature>
<proteinExistence type="predicted"/>
<organism evidence="2">
    <name type="scientific">Sorghum bicolor</name>
    <name type="common">Sorghum</name>
    <name type="synonym">Sorghum vulgare</name>
    <dbReference type="NCBI Taxonomy" id="4558"/>
    <lineage>
        <taxon>Eukaryota</taxon>
        <taxon>Viridiplantae</taxon>
        <taxon>Streptophyta</taxon>
        <taxon>Embryophyta</taxon>
        <taxon>Tracheophyta</taxon>
        <taxon>Spermatophyta</taxon>
        <taxon>Magnoliopsida</taxon>
        <taxon>Liliopsida</taxon>
        <taxon>Poales</taxon>
        <taxon>Poaceae</taxon>
        <taxon>PACMAD clade</taxon>
        <taxon>Panicoideae</taxon>
        <taxon>Andropogonodae</taxon>
        <taxon>Andropogoneae</taxon>
        <taxon>Sorghinae</taxon>
        <taxon>Sorghum</taxon>
    </lineage>
</organism>
<feature type="compositionally biased region" description="Basic and acidic residues" evidence="1">
    <location>
        <begin position="644"/>
        <end position="662"/>
    </location>
</feature>
<dbReference type="AlphaFoldDB" id="C6JSE7"/>
<evidence type="ECO:0008006" key="3">
    <source>
        <dbReference type="Google" id="ProtNLM"/>
    </source>
</evidence>
<sequence length="674" mass="72366">DNQISRRGDEVTHVNAEATGELDGGHGRGELAVPPYPQTKQALVRKAAAAAAGVKELAHMLLGRVSVRRGVTHLPAPLEDCQDLPAPMEDGSPSQRARAGEVQVSTPLEEFLARGPKERLFFSDLEDSGYSESDRSESSPPPEGKGKGVAHRRQRKRRHRRGWRGAASDASAPATAQGGSQAPTVAGLDAATGGYLPPPRLGGHCVGRRVCHDGWICQRRCAALLCPAHPSVFAAPASFNAAAAASLAKCGFGGRRQIHAAEAMLESALVVLVGGTRPFVSPAMVYQYLHTTYDITHDDVDVRRHHPEDFVVRFRSRVDRDRVLSARPGGALLPLIWRPWRRTSMASAASFRFGVLVALANVPLHARSVMTVQVVLGKCCASIKLTALQDILEDDDREFFVTAWCWDPSFIVGEQPIFIPEPQFQAGGSAAPGLRYLVRIHVVASQNFATPPASPPADGGTSNDGLGGDGDDADDFWPTPRRDSEDDDSDDSNHNRRHLGFGSQRTAERLAIQVGKLACRSRLYLLSLLPLAWPAAEPGQSFLEIAPNLLHGGLCRQVLPALDQDDWWASMIADGELSARDIPWSTRLTPQPEPVAVPSGSTTRADQPGPSAVEVEAVLGDAPHSNPSSDEEPDLAASALLQRIQEEWSDRCKAQGRERDSPSVEGAAAQAGGS</sequence>
<dbReference type="InterPro" id="IPR053253">
    <property type="entry name" value="Sex_diff_modulator"/>
</dbReference>
<dbReference type="PANTHER" id="PTHR33087">
    <property type="entry name" value="OS07G0539200 PROTEIN"/>
    <property type="match status" value="1"/>
</dbReference>
<accession>C6JSE7</accession>
<feature type="region of interest" description="Disordered" evidence="1">
    <location>
        <begin position="585"/>
        <end position="674"/>
    </location>
</feature>
<evidence type="ECO:0000256" key="1">
    <source>
        <dbReference type="SAM" id="MobiDB-lite"/>
    </source>
</evidence>
<name>C6JSE7_SORBI</name>
<protein>
    <recommendedName>
        <fullName evidence="3">DUF4283 domain-containing protein</fullName>
    </recommendedName>
</protein>
<feature type="compositionally biased region" description="Basic and acidic residues" evidence="1">
    <location>
        <begin position="1"/>
        <end position="12"/>
    </location>
</feature>
<dbReference type="EMBL" id="GL003059">
    <property type="protein sequence ID" value="EES20491.1"/>
    <property type="molecule type" value="Genomic_DNA"/>
</dbReference>
<feature type="non-terminal residue" evidence="2">
    <location>
        <position position="674"/>
    </location>
</feature>
<dbReference type="PANTHER" id="PTHR33087:SF38">
    <property type="entry name" value="OS10G0201600 PROTEIN"/>
    <property type="match status" value="1"/>
</dbReference>
<gene>
    <name evidence="2" type="primary">Sb0466s002030</name>
    <name evidence="2" type="ORF">SORBIDRAFT_0466s002030</name>
</gene>
<feature type="region of interest" description="Disordered" evidence="1">
    <location>
        <begin position="78"/>
        <end position="104"/>
    </location>
</feature>
<feature type="region of interest" description="Disordered" evidence="1">
    <location>
        <begin position="1"/>
        <end position="33"/>
    </location>
</feature>
<feature type="region of interest" description="Disordered" evidence="1">
    <location>
        <begin position="127"/>
        <end position="185"/>
    </location>
</feature>
<dbReference type="HOGENOM" id="CLU_408055_0_0_1"/>
<reference evidence="2" key="1">
    <citation type="journal article" date="2009" name="Nature">
        <title>The Sorghum bicolor genome and the diversification of grasses.</title>
        <authorList>
            <person name="Paterson A.H."/>
            <person name="Bowers J.E."/>
            <person name="Bruggmann R."/>
            <person name="Dubchak I."/>
            <person name="Grimwood J."/>
            <person name="Gundlach H."/>
            <person name="Haberer G."/>
            <person name="Hellsten U."/>
            <person name="Mitros T."/>
            <person name="Poliakov A."/>
            <person name="Schmutz J."/>
            <person name="Spannagl M."/>
            <person name="Tang H."/>
            <person name="Wang X."/>
            <person name="Wicker T."/>
            <person name="Bharti A.K."/>
            <person name="Chapman J."/>
            <person name="Feltus F.A."/>
            <person name="Gowik U."/>
            <person name="Grigoriev I.V."/>
            <person name="Lyons E."/>
            <person name="Maher C.A."/>
            <person name="Martis M."/>
            <person name="Narechania A."/>
            <person name="Otillar R.P."/>
            <person name="Penning B.W."/>
            <person name="Salamov A.A."/>
            <person name="Wang Y."/>
            <person name="Zhang L."/>
            <person name="Carpita N.C."/>
            <person name="Freeling M."/>
            <person name="Gingle A.R."/>
            <person name="Hash C.T."/>
            <person name="Keller B."/>
            <person name="Klein P."/>
            <person name="Kresovich S."/>
            <person name="McCann M.C."/>
            <person name="Ming R."/>
            <person name="Peterson D.G."/>
            <person name="Mehboob-ur-Rahman"/>
            <person name="Ware D."/>
            <person name="Westhoff P."/>
            <person name="Mayer K.F."/>
            <person name="Messing J."/>
            <person name="Rokhsar D.S."/>
        </authorList>
    </citation>
    <scope>NUCLEOTIDE SEQUENCE [LARGE SCALE GENOMIC DNA]</scope>
</reference>
<feature type="compositionally biased region" description="Low complexity" evidence="1">
    <location>
        <begin position="164"/>
        <end position="176"/>
    </location>
</feature>